<dbReference type="EMBL" id="ON529851">
    <property type="protein sequence ID" value="UTC28869.1"/>
    <property type="molecule type" value="Genomic_DNA"/>
</dbReference>
<organism evidence="3 4">
    <name type="scientific">Brevundimonas phage vB_BpoS-Marchewka</name>
    <dbReference type="NCBI Taxonomy" id="2948604"/>
    <lineage>
        <taxon>Viruses</taxon>
        <taxon>Duplodnaviria</taxon>
        <taxon>Heunggongvirae</taxon>
        <taxon>Uroviricota</taxon>
        <taxon>Caudoviricetes</taxon>
        <taxon>Jeanschmidtviridae</taxon>
        <taxon>Marchewkavirus</taxon>
        <taxon>Marchewkavirus marchewka</taxon>
    </lineage>
</organism>
<protein>
    <submittedName>
        <fullName evidence="3">HNH nuclease</fullName>
    </submittedName>
</protein>
<dbReference type="GO" id="GO:0004519">
    <property type="term" value="F:endonuclease activity"/>
    <property type="evidence" value="ECO:0007669"/>
    <property type="project" value="InterPro"/>
</dbReference>
<dbReference type="CDD" id="cd00085">
    <property type="entry name" value="HNHc"/>
    <property type="match status" value="1"/>
</dbReference>
<dbReference type="InterPro" id="IPR003615">
    <property type="entry name" value="HNH_nuc"/>
</dbReference>
<evidence type="ECO:0000313" key="3">
    <source>
        <dbReference type="EMBL" id="UTC28869.1"/>
    </source>
</evidence>
<dbReference type="Gene3D" id="1.10.30.50">
    <property type="match status" value="1"/>
</dbReference>
<dbReference type="GO" id="GO:0003676">
    <property type="term" value="F:nucleic acid binding"/>
    <property type="evidence" value="ECO:0007669"/>
    <property type="project" value="InterPro"/>
</dbReference>
<gene>
    <name evidence="3" type="ORF">MARCHEWKA_03570</name>
</gene>
<dbReference type="Proteomes" id="UP001056634">
    <property type="component" value="Segment"/>
</dbReference>
<evidence type="ECO:0000259" key="2">
    <source>
        <dbReference type="Pfam" id="PF01844"/>
    </source>
</evidence>
<evidence type="ECO:0000256" key="1">
    <source>
        <dbReference type="SAM" id="MobiDB-lite"/>
    </source>
</evidence>
<accession>A0A9E7N2W7</accession>
<dbReference type="Pfam" id="PF01844">
    <property type="entry name" value="HNH"/>
    <property type="match status" value="1"/>
</dbReference>
<feature type="compositionally biased region" description="Basic residues" evidence="1">
    <location>
        <begin position="158"/>
        <end position="173"/>
    </location>
</feature>
<reference evidence="3" key="1">
    <citation type="submission" date="2022-04" db="EMBL/GenBank/DDBJ databases">
        <authorList>
            <person name="Friedrich I."/>
            <person name="Schneider D."/>
            <person name="Poehlein A."/>
            <person name="Hertel R."/>
            <person name="Daniel R."/>
        </authorList>
    </citation>
    <scope>NUCLEOTIDE SEQUENCE</scope>
</reference>
<feature type="region of interest" description="Disordered" evidence="1">
    <location>
        <begin position="142"/>
        <end position="174"/>
    </location>
</feature>
<dbReference type="GO" id="GO:0008270">
    <property type="term" value="F:zinc ion binding"/>
    <property type="evidence" value="ECO:0007669"/>
    <property type="project" value="InterPro"/>
</dbReference>
<keyword evidence="4" id="KW-1185">Reference proteome</keyword>
<proteinExistence type="predicted"/>
<feature type="domain" description="HNH" evidence="2">
    <location>
        <begin position="108"/>
        <end position="141"/>
    </location>
</feature>
<sequence length="270" mass="30406">MTTNGPKGVRSHGFVPGYERRGFYACDEVFQHLDKDTHVFDDDVIDMTSARYRLFQKSTVCVSCGITGMWFAKERSAVLRKSTGQWEATTNKWHFNLYALDAGGKLVMLTKDHIQPRSKGGPDADFNYQTMCSPCNRFKSDKTPGDLAAGPGRDVNRHERRRAKNNRRQKSKTVARGEVRCKTIDVAWGGYRADAPDKIAYVRNWLVYGDRLFRTDGLVDPDVGLIRGKWDGDDEVVYMPLGDPIGFGSQVVARAYLKGRLEAADILQEA</sequence>
<name>A0A9E7N2W7_9CAUD</name>
<evidence type="ECO:0000313" key="4">
    <source>
        <dbReference type="Proteomes" id="UP001056634"/>
    </source>
</evidence>
<dbReference type="InterPro" id="IPR002711">
    <property type="entry name" value="HNH"/>
</dbReference>